<dbReference type="SMART" id="SM00829">
    <property type="entry name" value="PKS_ER"/>
    <property type="match status" value="1"/>
</dbReference>
<dbReference type="Proteomes" id="UP000295151">
    <property type="component" value="Unassembled WGS sequence"/>
</dbReference>
<evidence type="ECO:0000313" key="3">
    <source>
        <dbReference type="Proteomes" id="UP000295151"/>
    </source>
</evidence>
<dbReference type="InterPro" id="IPR013149">
    <property type="entry name" value="ADH-like_C"/>
</dbReference>
<gene>
    <name evidence="2" type="ORF">EV138_3075</name>
</gene>
<dbReference type="SUPFAM" id="SSF51735">
    <property type="entry name" value="NAD(P)-binding Rossmann-fold domains"/>
    <property type="match status" value="1"/>
</dbReference>
<dbReference type="AlphaFoldDB" id="A0A4R7TBX7"/>
<dbReference type="Pfam" id="PF00107">
    <property type="entry name" value="ADH_zinc_N"/>
    <property type="match status" value="1"/>
</dbReference>
<dbReference type="InterPro" id="IPR011032">
    <property type="entry name" value="GroES-like_sf"/>
</dbReference>
<dbReference type="SUPFAM" id="SSF50129">
    <property type="entry name" value="GroES-like"/>
    <property type="match status" value="1"/>
</dbReference>
<dbReference type="InterPro" id="IPR051397">
    <property type="entry name" value="Zn-ADH-like_protein"/>
</dbReference>
<protein>
    <submittedName>
        <fullName evidence="2">NADPH2:quinone reductase</fullName>
    </submittedName>
</protein>
<name>A0A4R7TBX7_9ACTN</name>
<dbReference type="EMBL" id="SOCE01000001">
    <property type="protein sequence ID" value="TDU89505.1"/>
    <property type="molecule type" value="Genomic_DNA"/>
</dbReference>
<dbReference type="InterPro" id="IPR020843">
    <property type="entry name" value="ER"/>
</dbReference>
<evidence type="ECO:0000313" key="2">
    <source>
        <dbReference type="EMBL" id="TDU89505.1"/>
    </source>
</evidence>
<dbReference type="Gene3D" id="3.40.50.720">
    <property type="entry name" value="NAD(P)-binding Rossmann-like Domain"/>
    <property type="match status" value="1"/>
</dbReference>
<dbReference type="InterPro" id="IPR013154">
    <property type="entry name" value="ADH-like_N"/>
</dbReference>
<dbReference type="PANTHER" id="PTHR43677">
    <property type="entry name" value="SHORT-CHAIN DEHYDROGENASE/REDUCTASE"/>
    <property type="match status" value="1"/>
</dbReference>
<organism evidence="2 3">
    <name type="scientific">Kribbella voronezhensis</name>
    <dbReference type="NCBI Taxonomy" id="2512212"/>
    <lineage>
        <taxon>Bacteria</taxon>
        <taxon>Bacillati</taxon>
        <taxon>Actinomycetota</taxon>
        <taxon>Actinomycetes</taxon>
        <taxon>Propionibacteriales</taxon>
        <taxon>Kribbellaceae</taxon>
        <taxon>Kribbella</taxon>
    </lineage>
</organism>
<reference evidence="2 3" key="1">
    <citation type="submission" date="2019-03" db="EMBL/GenBank/DDBJ databases">
        <title>Genomic Encyclopedia of Type Strains, Phase III (KMG-III): the genomes of soil and plant-associated and newly described type strains.</title>
        <authorList>
            <person name="Whitman W."/>
        </authorList>
    </citation>
    <scope>NUCLEOTIDE SEQUENCE [LARGE SCALE GENOMIC DNA]</scope>
    <source>
        <strain evidence="2 3">VKM Ac-2575</strain>
    </source>
</reference>
<comment type="caution">
    <text evidence="2">The sequence shown here is derived from an EMBL/GenBank/DDBJ whole genome shotgun (WGS) entry which is preliminary data.</text>
</comment>
<dbReference type="Pfam" id="PF08240">
    <property type="entry name" value="ADH_N"/>
    <property type="match status" value="1"/>
</dbReference>
<proteinExistence type="predicted"/>
<dbReference type="GO" id="GO:0016491">
    <property type="term" value="F:oxidoreductase activity"/>
    <property type="evidence" value="ECO:0007669"/>
    <property type="project" value="InterPro"/>
</dbReference>
<sequence length="339" mass="35662">MIGISYEADEVSKMRAVRYHQHGGPEVLQLEEVPAPVLTGGQVLIEVEAIGANVIDAVFRRGDGPWTRPLPGKLTGDVVGRIVALGPDTPRELRTGQRVAALSEDAFAEQVAADAAWLAPIPEDADAGQATMLSMTAPLALRLLRTAEAGADDAVLIQSAAGTVGHLAVQLARALGVKTVIGTASSPAKLDFIRACGADLAVDLSDADWPDRIRELTPQGVDVVLDSVGGKVFDQGLDLLAPLGRMVSYGAISGDLPTAPIQSLFQLKSVTGLSMLAWRAARPAEAYADITEVIRLFEAGDLKPRVHDTYPLADIAELHTVLDNRANLGRLIATTGAHA</sequence>
<dbReference type="InterPro" id="IPR036291">
    <property type="entry name" value="NAD(P)-bd_dom_sf"/>
</dbReference>
<feature type="domain" description="Enoyl reductase (ER)" evidence="1">
    <location>
        <begin position="23"/>
        <end position="333"/>
    </location>
</feature>
<evidence type="ECO:0000259" key="1">
    <source>
        <dbReference type="SMART" id="SM00829"/>
    </source>
</evidence>
<keyword evidence="3" id="KW-1185">Reference proteome</keyword>
<accession>A0A4R7TBX7</accession>
<dbReference type="PANTHER" id="PTHR43677:SF4">
    <property type="entry name" value="QUINONE OXIDOREDUCTASE-LIKE PROTEIN 2"/>
    <property type="match status" value="1"/>
</dbReference>
<dbReference type="Gene3D" id="3.90.180.10">
    <property type="entry name" value="Medium-chain alcohol dehydrogenases, catalytic domain"/>
    <property type="match status" value="1"/>
</dbReference>